<proteinExistence type="predicted"/>
<organism evidence="2 3">
    <name type="scientific">Sphaerotilus mobilis</name>
    <dbReference type="NCBI Taxonomy" id="47994"/>
    <lineage>
        <taxon>Bacteria</taxon>
        <taxon>Pseudomonadati</taxon>
        <taxon>Pseudomonadota</taxon>
        <taxon>Betaproteobacteria</taxon>
        <taxon>Burkholderiales</taxon>
        <taxon>Sphaerotilaceae</taxon>
        <taxon>Sphaerotilus</taxon>
    </lineage>
</organism>
<dbReference type="Pfam" id="PF08818">
    <property type="entry name" value="DUF1801"/>
    <property type="match status" value="1"/>
</dbReference>
<evidence type="ECO:0000313" key="2">
    <source>
        <dbReference type="EMBL" id="RZS54518.1"/>
    </source>
</evidence>
<dbReference type="Proteomes" id="UP000293433">
    <property type="component" value="Unassembled WGS sequence"/>
</dbReference>
<keyword evidence="3" id="KW-1185">Reference proteome</keyword>
<dbReference type="OrthoDB" id="9811812at2"/>
<dbReference type="RefSeq" id="WP_130481865.1">
    <property type="nucleotide sequence ID" value="NZ_SGWV01000009.1"/>
</dbReference>
<dbReference type="InterPro" id="IPR014922">
    <property type="entry name" value="YdhG-like"/>
</dbReference>
<name>A0A4Q7LLM1_9BURK</name>
<feature type="domain" description="YdhG-like" evidence="1">
    <location>
        <begin position="28"/>
        <end position="116"/>
    </location>
</feature>
<sequence length="136" mass="15114">MGRPDTDPVTATCSDIDAYIAAQPEAVRPLLEQVRAAVRRAAPDATEVISYRIPALRQHGVLVYFAGFKRHIGFYPPVQGDVDLQAAAAPYAGEKGNLRFPLDQPLPLDLIERITRLRRAQDLALQATRTSRQRRP</sequence>
<dbReference type="EMBL" id="SGWV01000009">
    <property type="protein sequence ID" value="RZS54518.1"/>
    <property type="molecule type" value="Genomic_DNA"/>
</dbReference>
<comment type="caution">
    <text evidence="2">The sequence shown here is derived from an EMBL/GenBank/DDBJ whole genome shotgun (WGS) entry which is preliminary data.</text>
</comment>
<dbReference type="SUPFAM" id="SSF159888">
    <property type="entry name" value="YdhG-like"/>
    <property type="match status" value="1"/>
</dbReference>
<gene>
    <name evidence="2" type="ORF">EV685_1995</name>
</gene>
<evidence type="ECO:0000313" key="3">
    <source>
        <dbReference type="Proteomes" id="UP000293433"/>
    </source>
</evidence>
<protein>
    <submittedName>
        <fullName evidence="2">Uncharacterized protein YdhG (YjbR/CyaY superfamily)</fullName>
    </submittedName>
</protein>
<reference evidence="2 3" key="1">
    <citation type="submission" date="2019-02" db="EMBL/GenBank/DDBJ databases">
        <title>Genomic Encyclopedia of Type Strains, Phase IV (KMG-IV): sequencing the most valuable type-strain genomes for metagenomic binning, comparative biology and taxonomic classification.</title>
        <authorList>
            <person name="Goeker M."/>
        </authorList>
    </citation>
    <scope>NUCLEOTIDE SEQUENCE [LARGE SCALE GENOMIC DNA]</scope>
    <source>
        <strain evidence="2 3">DSM 10617</strain>
    </source>
</reference>
<evidence type="ECO:0000259" key="1">
    <source>
        <dbReference type="Pfam" id="PF08818"/>
    </source>
</evidence>
<accession>A0A4Q7LLM1</accession>
<dbReference type="AlphaFoldDB" id="A0A4Q7LLM1"/>
<dbReference type="Gene3D" id="3.90.1150.200">
    <property type="match status" value="1"/>
</dbReference>